<protein>
    <submittedName>
        <fullName evidence="1">Uncharacterized protein</fullName>
    </submittedName>
</protein>
<evidence type="ECO:0000313" key="1">
    <source>
        <dbReference type="EMBL" id="KAF3598589.1"/>
    </source>
</evidence>
<reference evidence="1" key="1">
    <citation type="submission" date="2019-12" db="EMBL/GenBank/DDBJ databases">
        <title>Genome sequencing and annotation of Brassica cretica.</title>
        <authorList>
            <person name="Studholme D.J."/>
            <person name="Sarris P."/>
        </authorList>
    </citation>
    <scope>NUCLEOTIDE SEQUENCE</scope>
    <source>
        <strain evidence="1">PFS-109/04</strain>
        <tissue evidence="1">Leaf</tissue>
    </source>
</reference>
<comment type="caution">
    <text evidence="1">The sequence shown here is derived from an EMBL/GenBank/DDBJ whole genome shotgun (WGS) entry which is preliminary data.</text>
</comment>
<proteinExistence type="predicted"/>
<evidence type="ECO:0000313" key="2">
    <source>
        <dbReference type="Proteomes" id="UP000712600"/>
    </source>
</evidence>
<dbReference type="AlphaFoldDB" id="A0A8S9SCY8"/>
<accession>A0A8S9SCY8</accession>
<name>A0A8S9SCY8_BRACR</name>
<dbReference type="Proteomes" id="UP000712600">
    <property type="component" value="Unassembled WGS sequence"/>
</dbReference>
<gene>
    <name evidence="1" type="ORF">F2Q69_00036824</name>
</gene>
<dbReference type="EMBL" id="QGKX02000004">
    <property type="protein sequence ID" value="KAF3598589.1"/>
    <property type="molecule type" value="Genomic_DNA"/>
</dbReference>
<sequence length="55" mass="6258">MIDLIVSLMVATIFLKKTVIAARTRLFAIPTNNIATHIVNLKFKNIYLIKNTNNK</sequence>
<organism evidence="1 2">
    <name type="scientific">Brassica cretica</name>
    <name type="common">Mustard</name>
    <dbReference type="NCBI Taxonomy" id="69181"/>
    <lineage>
        <taxon>Eukaryota</taxon>
        <taxon>Viridiplantae</taxon>
        <taxon>Streptophyta</taxon>
        <taxon>Embryophyta</taxon>
        <taxon>Tracheophyta</taxon>
        <taxon>Spermatophyta</taxon>
        <taxon>Magnoliopsida</taxon>
        <taxon>eudicotyledons</taxon>
        <taxon>Gunneridae</taxon>
        <taxon>Pentapetalae</taxon>
        <taxon>rosids</taxon>
        <taxon>malvids</taxon>
        <taxon>Brassicales</taxon>
        <taxon>Brassicaceae</taxon>
        <taxon>Brassiceae</taxon>
        <taxon>Brassica</taxon>
    </lineage>
</organism>